<dbReference type="EMBL" id="SJST01000001">
    <property type="protein sequence ID" value="TCD16591.1"/>
    <property type="molecule type" value="Genomic_DNA"/>
</dbReference>
<evidence type="ECO:0000313" key="3">
    <source>
        <dbReference type="Proteomes" id="UP000291301"/>
    </source>
</evidence>
<keyword evidence="1" id="KW-1133">Transmembrane helix</keyword>
<keyword evidence="1" id="KW-0812">Transmembrane</keyword>
<comment type="caution">
    <text evidence="2">The sequence shown here is derived from an EMBL/GenBank/DDBJ whole genome shotgun (WGS) entry which is preliminary data.</text>
</comment>
<sequence>MLGFLIRVVIVALGLWVASKIIPGVEISDATSLALAALVLGVINAFVRPVVVIMTLPLTILTLGLFLLIINAAMLSLAAWMLDGMTVAGFWPAFFGAIVIAITGWIASSFIGDRGRVETITYTRD</sequence>
<dbReference type="Pfam" id="PF04020">
    <property type="entry name" value="Phage_holin_4_2"/>
    <property type="match status" value="1"/>
</dbReference>
<proteinExistence type="predicted"/>
<evidence type="ECO:0000313" key="2">
    <source>
        <dbReference type="EMBL" id="TCD16591.1"/>
    </source>
</evidence>
<keyword evidence="3" id="KW-1185">Reference proteome</keyword>
<name>A0A4R0PG14_9HYPH</name>
<dbReference type="Proteomes" id="UP000291301">
    <property type="component" value="Unassembled WGS sequence"/>
</dbReference>
<protein>
    <submittedName>
        <fullName evidence="2">Phage holin family protein</fullName>
    </submittedName>
</protein>
<organism evidence="2 3">
    <name type="scientific">Oricola cellulosilytica</name>
    <dbReference type="NCBI Taxonomy" id="1429082"/>
    <lineage>
        <taxon>Bacteria</taxon>
        <taxon>Pseudomonadati</taxon>
        <taxon>Pseudomonadota</taxon>
        <taxon>Alphaproteobacteria</taxon>
        <taxon>Hyphomicrobiales</taxon>
        <taxon>Ahrensiaceae</taxon>
        <taxon>Oricola</taxon>
    </lineage>
</organism>
<reference evidence="2 3" key="1">
    <citation type="journal article" date="2015" name="Antonie Van Leeuwenhoek">
        <title>Oricola cellulosilytica gen. nov., sp. nov., a cellulose-degrading bacterium of the family Phyllobacteriaceae isolated from surface seashore water, and emended descriptions of Mesorhizobium loti and Phyllobacterium myrsinacearum.</title>
        <authorList>
            <person name="Hameed A."/>
            <person name="Shahina M."/>
            <person name="Lai W.A."/>
            <person name="Lin S.Y."/>
            <person name="Young L.S."/>
            <person name="Liu Y.C."/>
            <person name="Hsu Y.H."/>
            <person name="Young C.C."/>
        </authorList>
    </citation>
    <scope>NUCLEOTIDE SEQUENCE [LARGE SCALE GENOMIC DNA]</scope>
    <source>
        <strain evidence="2 3">KCTC 52183</strain>
    </source>
</reference>
<dbReference type="RefSeq" id="WP_131565591.1">
    <property type="nucleotide sequence ID" value="NZ_JAINFK010000001.1"/>
</dbReference>
<keyword evidence="1" id="KW-0472">Membrane</keyword>
<feature type="transmembrane region" description="Helical" evidence="1">
    <location>
        <begin position="59"/>
        <end position="82"/>
    </location>
</feature>
<evidence type="ECO:0000256" key="1">
    <source>
        <dbReference type="SAM" id="Phobius"/>
    </source>
</evidence>
<gene>
    <name evidence="2" type="ORF">E0D97_04010</name>
</gene>
<feature type="transmembrane region" description="Helical" evidence="1">
    <location>
        <begin position="88"/>
        <end position="107"/>
    </location>
</feature>
<accession>A0A4R0PG14</accession>
<dbReference type="InterPro" id="IPR007165">
    <property type="entry name" value="Phage_holin_4_2"/>
</dbReference>
<dbReference type="PANTHER" id="PTHR37309">
    <property type="entry name" value="SLR0284 PROTEIN"/>
    <property type="match status" value="1"/>
</dbReference>
<dbReference type="OrthoDB" id="7205479at2"/>
<feature type="transmembrane region" description="Helical" evidence="1">
    <location>
        <begin position="30"/>
        <end position="47"/>
    </location>
</feature>
<dbReference type="AlphaFoldDB" id="A0A4R0PG14"/>
<dbReference type="PANTHER" id="PTHR37309:SF1">
    <property type="entry name" value="SLR0284 PROTEIN"/>
    <property type="match status" value="1"/>
</dbReference>